<dbReference type="EMBL" id="CP000806">
    <property type="protein sequence ID" value="ACB50128.1"/>
    <property type="molecule type" value="Genomic_DNA"/>
</dbReference>
<protein>
    <submittedName>
        <fullName evidence="2">Hydrolase</fullName>
    </submittedName>
</protein>
<dbReference type="Gene3D" id="3.40.50.1820">
    <property type="entry name" value="alpha/beta hydrolase"/>
    <property type="match status" value="1"/>
</dbReference>
<organism evidence="2 3">
    <name type="scientific">Crocosphaera subtropica (strain ATCC 51142 / BH68)</name>
    <name type="common">Cyanothece sp. (strain ATCC 51142)</name>
    <dbReference type="NCBI Taxonomy" id="43989"/>
    <lineage>
        <taxon>Bacteria</taxon>
        <taxon>Bacillati</taxon>
        <taxon>Cyanobacteriota</taxon>
        <taxon>Cyanophyceae</taxon>
        <taxon>Oscillatoriophycideae</taxon>
        <taxon>Chroococcales</taxon>
        <taxon>Aphanothecaceae</taxon>
        <taxon>Crocosphaera</taxon>
        <taxon>Crocosphaera subtropica</taxon>
    </lineage>
</organism>
<dbReference type="AlphaFoldDB" id="B1WR70"/>
<dbReference type="Pfam" id="PF00561">
    <property type="entry name" value="Abhydrolase_1"/>
    <property type="match status" value="1"/>
</dbReference>
<dbReference type="PRINTS" id="PR00412">
    <property type="entry name" value="EPOXHYDRLASE"/>
</dbReference>
<dbReference type="SUPFAM" id="SSF53474">
    <property type="entry name" value="alpha/beta-Hydrolases"/>
    <property type="match status" value="1"/>
</dbReference>
<dbReference type="InterPro" id="IPR029058">
    <property type="entry name" value="AB_hydrolase_fold"/>
</dbReference>
<name>B1WR70_CROS5</name>
<dbReference type="InterPro" id="IPR050228">
    <property type="entry name" value="Carboxylesterase_BioH"/>
</dbReference>
<dbReference type="PANTHER" id="PTHR43194">
    <property type="entry name" value="HYDROLASE ALPHA/BETA FOLD FAMILY"/>
    <property type="match status" value="1"/>
</dbReference>
<dbReference type="GO" id="GO:0016787">
    <property type="term" value="F:hydrolase activity"/>
    <property type="evidence" value="ECO:0007669"/>
    <property type="project" value="UniProtKB-KW"/>
</dbReference>
<dbReference type="KEGG" id="cyt:cce_0777"/>
<sequence>MSEYMIREQKIAVGSLEWFYREVTPTSSNNKPPVLLLHGLPSHSYTWRRVMENLEDKGFRAIAPDWIGSGFSAKPDKRDFAYTSAAYQKALGELIEALELDKVSLVVQGFLASVALQYAFTHADAIERLIILNTPLSPDVKLPWLMQQWSIPFMGDMVTQDPLLVDRTLEKGSGFVIEDKDLDIFRQPYLKSSAVGRALLTTTKNLKLSQTLKDIETEFSRWTVPTLILWGMADPWLSADIPEKLAANSSNVEMVKLEEAKHYPQEHWPKEVSEEMITFLRRQVV</sequence>
<dbReference type="Proteomes" id="UP000001203">
    <property type="component" value="Chromosome circular"/>
</dbReference>
<keyword evidence="2" id="KW-0378">Hydrolase</keyword>
<keyword evidence="3" id="KW-1185">Reference proteome</keyword>
<dbReference type="STRING" id="43989.cce_0777"/>
<evidence type="ECO:0000259" key="1">
    <source>
        <dbReference type="Pfam" id="PF00561"/>
    </source>
</evidence>
<dbReference type="HOGENOM" id="CLU_020336_35_1_3"/>
<proteinExistence type="predicted"/>
<accession>B1WR70</accession>
<dbReference type="InterPro" id="IPR000639">
    <property type="entry name" value="Epox_hydrolase-like"/>
</dbReference>
<evidence type="ECO:0000313" key="2">
    <source>
        <dbReference type="EMBL" id="ACB50128.1"/>
    </source>
</evidence>
<evidence type="ECO:0000313" key="3">
    <source>
        <dbReference type="Proteomes" id="UP000001203"/>
    </source>
</evidence>
<reference evidence="2 3" key="1">
    <citation type="journal article" date="2008" name="Proc. Natl. Acad. Sci. U.S.A.">
        <title>The genome of Cyanothece 51142, a unicellular diazotrophic cyanobacterium important in the marine nitrogen cycle.</title>
        <authorList>
            <person name="Welsh E.A."/>
            <person name="Liberton M."/>
            <person name="Stoeckel J."/>
            <person name="Loh T."/>
            <person name="Elvitigala T."/>
            <person name="Wang C."/>
            <person name="Wollam A."/>
            <person name="Fulton R.S."/>
            <person name="Clifton S.W."/>
            <person name="Jacobs J.M."/>
            <person name="Aurora R."/>
            <person name="Ghosh B.K."/>
            <person name="Sherman L.A."/>
            <person name="Smith R.D."/>
            <person name="Wilson R.K."/>
            <person name="Pakrasi H.B."/>
        </authorList>
    </citation>
    <scope>NUCLEOTIDE SEQUENCE [LARGE SCALE GENOMIC DNA]</scope>
    <source>
        <strain evidence="3">ATCC 51142 / BH68</strain>
    </source>
</reference>
<gene>
    <name evidence="2" type="ordered locus">cce_0777</name>
</gene>
<dbReference type="PRINTS" id="PR00111">
    <property type="entry name" value="ABHYDROLASE"/>
</dbReference>
<dbReference type="eggNOG" id="COG0596">
    <property type="taxonomic scope" value="Bacteria"/>
</dbReference>
<dbReference type="PANTHER" id="PTHR43194:SF2">
    <property type="entry name" value="PEROXISOMAL MEMBRANE PROTEIN LPX1"/>
    <property type="match status" value="1"/>
</dbReference>
<dbReference type="InterPro" id="IPR000073">
    <property type="entry name" value="AB_hydrolase_1"/>
</dbReference>
<feature type="domain" description="AB hydrolase-1" evidence="1">
    <location>
        <begin position="32"/>
        <end position="265"/>
    </location>
</feature>